<proteinExistence type="predicted"/>
<accession>A0ABS8V438</accession>
<protein>
    <submittedName>
        <fullName evidence="1">Uncharacterized protein</fullName>
    </submittedName>
</protein>
<organism evidence="1 2">
    <name type="scientific">Datura stramonium</name>
    <name type="common">Jimsonweed</name>
    <name type="synonym">Common thornapple</name>
    <dbReference type="NCBI Taxonomy" id="4076"/>
    <lineage>
        <taxon>Eukaryota</taxon>
        <taxon>Viridiplantae</taxon>
        <taxon>Streptophyta</taxon>
        <taxon>Embryophyta</taxon>
        <taxon>Tracheophyta</taxon>
        <taxon>Spermatophyta</taxon>
        <taxon>Magnoliopsida</taxon>
        <taxon>eudicotyledons</taxon>
        <taxon>Gunneridae</taxon>
        <taxon>Pentapetalae</taxon>
        <taxon>asterids</taxon>
        <taxon>lamiids</taxon>
        <taxon>Solanales</taxon>
        <taxon>Solanaceae</taxon>
        <taxon>Solanoideae</taxon>
        <taxon>Datureae</taxon>
        <taxon>Datura</taxon>
    </lineage>
</organism>
<dbReference type="Proteomes" id="UP000823775">
    <property type="component" value="Unassembled WGS sequence"/>
</dbReference>
<sequence length="118" mass="13560">MVVSVFCSIEIVKHLQIDCWEYTPFIGRDRPFERGLTEPVVKFSGNSLHDVKTWTDMITVTGSWKGEMKGKSGVGPFQIWELNLKKKRAQGDFSMSDNVRMLTYVVLYAQSAEEWTGY</sequence>
<name>A0ABS8V438_DATST</name>
<keyword evidence="2" id="KW-1185">Reference proteome</keyword>
<gene>
    <name evidence="1" type="ORF">HAX54_026473</name>
</gene>
<dbReference type="EMBL" id="JACEIK010003215">
    <property type="protein sequence ID" value="MCD9640815.1"/>
    <property type="molecule type" value="Genomic_DNA"/>
</dbReference>
<evidence type="ECO:0000313" key="2">
    <source>
        <dbReference type="Proteomes" id="UP000823775"/>
    </source>
</evidence>
<reference evidence="1 2" key="1">
    <citation type="journal article" date="2021" name="BMC Genomics">
        <title>Datura genome reveals duplications of psychoactive alkaloid biosynthetic genes and high mutation rate following tissue culture.</title>
        <authorList>
            <person name="Rajewski A."/>
            <person name="Carter-House D."/>
            <person name="Stajich J."/>
            <person name="Litt A."/>
        </authorList>
    </citation>
    <scope>NUCLEOTIDE SEQUENCE [LARGE SCALE GENOMIC DNA]</scope>
    <source>
        <strain evidence="1">AR-01</strain>
    </source>
</reference>
<comment type="caution">
    <text evidence="1">The sequence shown here is derived from an EMBL/GenBank/DDBJ whole genome shotgun (WGS) entry which is preliminary data.</text>
</comment>
<evidence type="ECO:0000313" key="1">
    <source>
        <dbReference type="EMBL" id="MCD9640815.1"/>
    </source>
</evidence>